<name>A0ABD2AYI1_VESSQ</name>
<evidence type="ECO:0000313" key="1">
    <source>
        <dbReference type="EMBL" id="KAL2725669.1"/>
    </source>
</evidence>
<gene>
    <name evidence="1" type="ORF">V1478_008342</name>
</gene>
<keyword evidence="2" id="KW-1185">Reference proteome</keyword>
<reference evidence="1 2" key="1">
    <citation type="journal article" date="2024" name="Ann. Entomol. Soc. Am.">
        <title>Genomic analyses of the southern and eastern yellowjacket wasps (Hymenoptera: Vespidae) reveal evolutionary signatures of social life.</title>
        <authorList>
            <person name="Catto M.A."/>
            <person name="Caine P.B."/>
            <person name="Orr S.E."/>
            <person name="Hunt B.G."/>
            <person name="Goodisman M.A.D."/>
        </authorList>
    </citation>
    <scope>NUCLEOTIDE SEQUENCE [LARGE SCALE GENOMIC DNA]</scope>
    <source>
        <strain evidence="1">233</strain>
        <tissue evidence="1">Head and thorax</tissue>
    </source>
</reference>
<sequence>MRNLALLLPLSRGHRRGLKKKRCPASRYLFVSLLTDWTAFESRLKRGCIKGTPEEETNGTQSVIMVGGRRVPSSGSGAAVLCYTFPHSKVPALDIPGALPILAATWDRWRNELIYRKSYKETVTPSTVARSTFVRFVVGSTIPRRRLRSDPPARIVKKFQDS</sequence>
<dbReference type="AlphaFoldDB" id="A0ABD2AYI1"/>
<comment type="caution">
    <text evidence="1">The sequence shown here is derived from an EMBL/GenBank/DDBJ whole genome shotgun (WGS) entry which is preliminary data.</text>
</comment>
<dbReference type="EMBL" id="JAUDFV010000138">
    <property type="protein sequence ID" value="KAL2725669.1"/>
    <property type="molecule type" value="Genomic_DNA"/>
</dbReference>
<accession>A0ABD2AYI1</accession>
<protein>
    <submittedName>
        <fullName evidence="1">Uncharacterized protein</fullName>
    </submittedName>
</protein>
<dbReference type="Proteomes" id="UP001607302">
    <property type="component" value="Unassembled WGS sequence"/>
</dbReference>
<evidence type="ECO:0000313" key="2">
    <source>
        <dbReference type="Proteomes" id="UP001607302"/>
    </source>
</evidence>
<organism evidence="1 2">
    <name type="scientific">Vespula squamosa</name>
    <name type="common">Southern yellow jacket</name>
    <name type="synonym">Wasp</name>
    <dbReference type="NCBI Taxonomy" id="30214"/>
    <lineage>
        <taxon>Eukaryota</taxon>
        <taxon>Metazoa</taxon>
        <taxon>Ecdysozoa</taxon>
        <taxon>Arthropoda</taxon>
        <taxon>Hexapoda</taxon>
        <taxon>Insecta</taxon>
        <taxon>Pterygota</taxon>
        <taxon>Neoptera</taxon>
        <taxon>Endopterygota</taxon>
        <taxon>Hymenoptera</taxon>
        <taxon>Apocrita</taxon>
        <taxon>Aculeata</taxon>
        <taxon>Vespoidea</taxon>
        <taxon>Vespidae</taxon>
        <taxon>Vespinae</taxon>
        <taxon>Vespula</taxon>
    </lineage>
</organism>
<proteinExistence type="predicted"/>